<dbReference type="PANTHER" id="PTHR43685:SF2">
    <property type="entry name" value="GLYCOSYLTRANSFERASE 2-LIKE DOMAIN-CONTAINING PROTEIN"/>
    <property type="match status" value="1"/>
</dbReference>
<gene>
    <name evidence="2" type="ORF">E0F76_03745</name>
</gene>
<reference evidence="2 3" key="1">
    <citation type="submission" date="2019-03" db="EMBL/GenBank/DDBJ databases">
        <title>Flavobacterium AR-3-4 sp. nov. isolated from arctic soil.</title>
        <authorList>
            <person name="Chaudhary D.K."/>
        </authorList>
    </citation>
    <scope>NUCLEOTIDE SEQUENCE [LARGE SCALE GENOMIC DNA]</scope>
    <source>
        <strain evidence="2 3">AR-3-4</strain>
    </source>
</reference>
<comment type="caution">
    <text evidence="2">The sequence shown here is derived from an EMBL/GenBank/DDBJ whole genome shotgun (WGS) entry which is preliminary data.</text>
</comment>
<accession>A0A4R5CQA7</accession>
<dbReference type="EMBL" id="SMFK01000001">
    <property type="protein sequence ID" value="TDD99844.1"/>
    <property type="molecule type" value="Genomic_DNA"/>
</dbReference>
<organism evidence="2 3">
    <name type="scientific">Flavobacterium cellulosilyticum</name>
    <dbReference type="NCBI Taxonomy" id="2541731"/>
    <lineage>
        <taxon>Bacteria</taxon>
        <taxon>Pseudomonadati</taxon>
        <taxon>Bacteroidota</taxon>
        <taxon>Flavobacteriia</taxon>
        <taxon>Flavobacteriales</taxon>
        <taxon>Flavobacteriaceae</taxon>
        <taxon>Flavobacterium</taxon>
    </lineage>
</organism>
<dbReference type="InterPro" id="IPR001173">
    <property type="entry name" value="Glyco_trans_2-like"/>
</dbReference>
<keyword evidence="3" id="KW-1185">Reference proteome</keyword>
<sequence>MSRVLPYHIHHIQLNNDQLLNISPKVGLRYYYVFWWKNIPLGQLLIEEEGVTNIHTSILDAILPALKKYSIRAKYIKELQSSYLSYNYIEFNLLIEKILENFLNKEIPEKVDISIVICTRNRSESLKKCLEKINMQLCMPTEILVIDNAPSDKATKAVAKQFINVTYHKEPKPGLSIARNLGAKLAKCPIIAYTDDDVEVDKLWTYNIWNAFNNEEIDALTGLVIASSLETESQQIFEKHWGFNKGYEDIYFNLNYIQNSKGIPRVWEIGAGANMAFKKEVISKMNYFDERQGAGASGCSEDSELWLKMLINGYKIQYNPRAVVFHEHRKEKKQLKKQLYSYMRGHVVSILLQHKENKFLGYKRYAYQLPNYYLLLLRMGFPNFKFRYSTLLSEIKGLISGLKFYAYNKNKPRLVKK</sequence>
<proteinExistence type="predicted"/>
<dbReference type="SUPFAM" id="SSF53448">
    <property type="entry name" value="Nucleotide-diphospho-sugar transferases"/>
    <property type="match status" value="1"/>
</dbReference>
<dbReference type="Pfam" id="PF00535">
    <property type="entry name" value="Glycos_transf_2"/>
    <property type="match status" value="1"/>
</dbReference>
<dbReference type="OrthoDB" id="9815829at2"/>
<keyword evidence="2" id="KW-0808">Transferase</keyword>
<dbReference type="GO" id="GO:0016740">
    <property type="term" value="F:transferase activity"/>
    <property type="evidence" value="ECO:0007669"/>
    <property type="project" value="UniProtKB-KW"/>
</dbReference>
<evidence type="ECO:0000313" key="3">
    <source>
        <dbReference type="Proteomes" id="UP000295479"/>
    </source>
</evidence>
<dbReference type="PANTHER" id="PTHR43685">
    <property type="entry name" value="GLYCOSYLTRANSFERASE"/>
    <property type="match status" value="1"/>
</dbReference>
<dbReference type="InterPro" id="IPR029044">
    <property type="entry name" value="Nucleotide-diphossugar_trans"/>
</dbReference>
<feature type="domain" description="Glycosyltransferase 2-like" evidence="1">
    <location>
        <begin position="114"/>
        <end position="282"/>
    </location>
</feature>
<evidence type="ECO:0000259" key="1">
    <source>
        <dbReference type="Pfam" id="PF00535"/>
    </source>
</evidence>
<dbReference type="InterPro" id="IPR050834">
    <property type="entry name" value="Glycosyltransf_2"/>
</dbReference>
<dbReference type="Gene3D" id="3.90.550.10">
    <property type="entry name" value="Spore Coat Polysaccharide Biosynthesis Protein SpsA, Chain A"/>
    <property type="match status" value="1"/>
</dbReference>
<name>A0A4R5CQA7_9FLAO</name>
<protein>
    <submittedName>
        <fullName evidence="2">Glycosyltransferase</fullName>
    </submittedName>
</protein>
<dbReference type="Proteomes" id="UP000295479">
    <property type="component" value="Unassembled WGS sequence"/>
</dbReference>
<dbReference type="AlphaFoldDB" id="A0A4R5CQA7"/>
<evidence type="ECO:0000313" key="2">
    <source>
        <dbReference type="EMBL" id="TDD99844.1"/>
    </source>
</evidence>
<dbReference type="RefSeq" id="WP_132001526.1">
    <property type="nucleotide sequence ID" value="NZ_SMFK01000001.1"/>
</dbReference>